<name>A0A1C3HMD2_SERMA</name>
<evidence type="ECO:0000256" key="1">
    <source>
        <dbReference type="ARBA" id="ARBA00023157"/>
    </source>
</evidence>
<keyword evidence="3" id="KW-0472">Membrane</keyword>
<feature type="transmembrane region" description="Helical" evidence="3">
    <location>
        <begin position="6"/>
        <end position="24"/>
    </location>
</feature>
<dbReference type="Gene3D" id="3.10.450.300">
    <property type="entry name" value="YebF/Colicin-M immunity protein"/>
    <property type="match status" value="1"/>
</dbReference>
<comment type="caution">
    <text evidence="2">Lacks conserved residue(s) required for the propagation of feature annotation.</text>
</comment>
<evidence type="ECO:0000313" key="4">
    <source>
        <dbReference type="EMBL" id="SAY46178.1"/>
    </source>
</evidence>
<keyword evidence="1" id="KW-1015">Disulfide bond</keyword>
<accession>A0A1C3HMD2</accession>
<proteinExistence type="predicted"/>
<dbReference type="InterPro" id="IPR025603">
    <property type="entry name" value="YebF/ColM_immunity"/>
</dbReference>
<dbReference type="AlphaFoldDB" id="A0A1C3HMD2"/>
<reference evidence="4" key="1">
    <citation type="submission" date="2016-05" db="EMBL/GenBank/DDBJ databases">
        <authorList>
            <person name="Cock P.J.A."/>
            <person name="Cock P.J.A."/>
        </authorList>
    </citation>
    <scope>NUCLEOTIDE SEQUENCE</scope>
    <source>
        <strain evidence="4">PWN146_assembly</strain>
    </source>
</reference>
<dbReference type="InterPro" id="IPR038703">
    <property type="entry name" value="YebF/Cmi_sf"/>
</dbReference>
<gene>
    <name evidence="4" type="primary">cmi</name>
    <name evidence="4" type="ORF">PWN146_04943</name>
</gene>
<protein>
    <submittedName>
        <fullName evidence="4">Colicin-M immunity protein</fullName>
    </submittedName>
</protein>
<evidence type="ECO:0000256" key="3">
    <source>
        <dbReference type="SAM" id="Phobius"/>
    </source>
</evidence>
<organism evidence="4">
    <name type="scientific">Serratia marcescens</name>
    <dbReference type="NCBI Taxonomy" id="615"/>
    <lineage>
        <taxon>Bacteria</taxon>
        <taxon>Pseudomonadati</taxon>
        <taxon>Pseudomonadota</taxon>
        <taxon>Gammaproteobacteria</taxon>
        <taxon>Enterobacterales</taxon>
        <taxon>Yersiniaceae</taxon>
        <taxon>Serratia</taxon>
    </lineage>
</organism>
<dbReference type="Pfam" id="PF13995">
    <property type="entry name" value="YebF"/>
    <property type="match status" value="1"/>
</dbReference>
<dbReference type="EMBL" id="LT575490">
    <property type="protein sequence ID" value="SAY46178.1"/>
    <property type="molecule type" value="Genomic_DNA"/>
</dbReference>
<dbReference type="PROSITE" id="PS51979">
    <property type="entry name" value="YEBF_CMI"/>
    <property type="match status" value="1"/>
</dbReference>
<evidence type="ECO:0000256" key="2">
    <source>
        <dbReference type="PROSITE-ProRule" id="PRU01323"/>
    </source>
</evidence>
<sequence length="120" mass="13273">MKKMLIGVGIVILGIIALFIALIFHRAMWSGDGADCQTFDPAGAESIVREDYLKNRLPRWKHDRQQLATLTPELHFGAGQNGGTGGYMLPFSVESAQAKIHYSAIVDCKYGSVEYSRLDK</sequence>
<keyword evidence="3" id="KW-1133">Transmembrane helix</keyword>
<keyword evidence="3" id="KW-0812">Transmembrane</keyword>